<dbReference type="SUPFAM" id="SSF63829">
    <property type="entry name" value="Calcium-dependent phosphotriesterase"/>
    <property type="match status" value="1"/>
</dbReference>
<dbReference type="InParanoid" id="D8PQS2"/>
<feature type="binding site" evidence="3">
    <location>
        <position position="168"/>
    </location>
    <ligand>
        <name>a divalent metal cation</name>
        <dbReference type="ChEBI" id="CHEBI:60240"/>
    </ligand>
</feature>
<evidence type="ECO:0000256" key="2">
    <source>
        <dbReference type="PIRSR" id="PIRSR605511-1"/>
    </source>
</evidence>
<feature type="binding site" evidence="3">
    <location>
        <position position="115"/>
    </location>
    <ligand>
        <name>substrate</name>
    </ligand>
</feature>
<dbReference type="InterPro" id="IPR011042">
    <property type="entry name" value="6-blade_b-propeller_TolB-like"/>
</dbReference>
<proteinExistence type="inferred from homology"/>
<dbReference type="GO" id="GO:0004341">
    <property type="term" value="F:gluconolactonase activity"/>
    <property type="evidence" value="ECO:0007669"/>
    <property type="project" value="TreeGrafter"/>
</dbReference>
<dbReference type="RefSeq" id="XP_003038683.1">
    <property type="nucleotide sequence ID" value="XM_003038637.1"/>
</dbReference>
<dbReference type="STRING" id="578458.D8PQS2"/>
<dbReference type="Proteomes" id="UP000007431">
    <property type="component" value="Unassembled WGS sequence"/>
</dbReference>
<comment type="similarity">
    <text evidence="1">Belongs to the SMP-30/CGR1 family.</text>
</comment>
<feature type="binding site" evidence="3">
    <location>
        <position position="220"/>
    </location>
    <ligand>
        <name>a divalent metal cation</name>
        <dbReference type="ChEBI" id="CHEBI:60240"/>
    </ligand>
</feature>
<feature type="domain" description="SMP-30/Gluconolactonase/LRE-like region" evidence="4">
    <location>
        <begin position="18"/>
        <end position="279"/>
    </location>
</feature>
<keyword evidence="6" id="KW-1185">Reference proteome</keyword>
<keyword evidence="3" id="KW-0479">Metal-binding</keyword>
<dbReference type="InterPro" id="IPR013658">
    <property type="entry name" value="SGL"/>
</dbReference>
<gene>
    <name evidence="5" type="ORF">SCHCODRAFT_80847</name>
</gene>
<dbReference type="GO" id="GO:0005509">
    <property type="term" value="F:calcium ion binding"/>
    <property type="evidence" value="ECO:0007669"/>
    <property type="project" value="TreeGrafter"/>
</dbReference>
<feature type="binding site" evidence="3">
    <location>
        <position position="20"/>
    </location>
    <ligand>
        <name>a divalent metal cation</name>
        <dbReference type="ChEBI" id="CHEBI:60240"/>
    </ligand>
</feature>
<dbReference type="eggNOG" id="KOG4499">
    <property type="taxonomic scope" value="Eukaryota"/>
</dbReference>
<dbReference type="VEuPathDB" id="FungiDB:SCHCODRAFT_02156799"/>
<dbReference type="GeneID" id="9584978"/>
<feature type="binding site" evidence="3">
    <location>
        <position position="113"/>
    </location>
    <ligand>
        <name>substrate</name>
    </ligand>
</feature>
<comment type="cofactor">
    <cofactor evidence="3">
        <name>Zn(2+)</name>
        <dbReference type="ChEBI" id="CHEBI:29105"/>
    </cofactor>
    <text evidence="3">Binds 1 divalent metal cation per subunit.</text>
</comment>
<evidence type="ECO:0000256" key="3">
    <source>
        <dbReference type="PIRSR" id="PIRSR605511-2"/>
    </source>
</evidence>
<evidence type="ECO:0000313" key="6">
    <source>
        <dbReference type="Proteomes" id="UP000007431"/>
    </source>
</evidence>
<organism evidence="6">
    <name type="scientific">Schizophyllum commune (strain H4-8 / FGSC 9210)</name>
    <name type="common">Split gill fungus</name>
    <dbReference type="NCBI Taxonomy" id="578458"/>
    <lineage>
        <taxon>Eukaryota</taxon>
        <taxon>Fungi</taxon>
        <taxon>Dikarya</taxon>
        <taxon>Basidiomycota</taxon>
        <taxon>Agaricomycotina</taxon>
        <taxon>Agaricomycetes</taxon>
        <taxon>Agaricomycetidae</taxon>
        <taxon>Agaricales</taxon>
        <taxon>Schizophyllaceae</taxon>
        <taxon>Schizophyllum</taxon>
    </lineage>
</organism>
<keyword evidence="3" id="KW-0862">Zinc</keyword>
<dbReference type="AlphaFoldDB" id="D8PQS2"/>
<dbReference type="HOGENOM" id="CLU_036110_3_1_1"/>
<dbReference type="OMA" id="LWRCRAD"/>
<sequence>MVETIIVDEPLARVGCILGEGPVWEAETQTLHFVDISAAKVYHLDVNTLEYRVDEFDEKITSIALRAGHKGSLACTTQRGFALIHSASELQSNRPQLEYFAEPLPPALLPYTRFNDGACDSRGRYFAGSVFNKAREEVVGKLYRYDPAKRGTEEACVVVDDGPFTDSNGLGWSPDERTFYFTDSWKRLIYAYDYDVETGSISNRRPYLDGAALNLPGIFDGLCIDDEGCVWSAMWNGSHLYRFKDGVVDIDLSFPKVLRVTSCCFGGPNLDQLYITTAHCAAEGGNANMQYQFPDSGHLFKVDFAGRFRGAKRGVFLQ</sequence>
<dbReference type="KEGG" id="scm:SCHCO_02156799"/>
<evidence type="ECO:0000259" key="4">
    <source>
        <dbReference type="Pfam" id="PF08450"/>
    </source>
</evidence>
<evidence type="ECO:0000256" key="1">
    <source>
        <dbReference type="ARBA" id="ARBA00008853"/>
    </source>
</evidence>
<dbReference type="InterPro" id="IPR005511">
    <property type="entry name" value="SMP-30"/>
</dbReference>
<dbReference type="PANTHER" id="PTHR10907:SF47">
    <property type="entry name" value="REGUCALCIN"/>
    <property type="match status" value="1"/>
</dbReference>
<dbReference type="Gene3D" id="2.120.10.30">
    <property type="entry name" value="TolB, C-terminal domain"/>
    <property type="match status" value="1"/>
</dbReference>
<dbReference type="Pfam" id="PF08450">
    <property type="entry name" value="SGL"/>
    <property type="match status" value="1"/>
</dbReference>
<dbReference type="OrthoDB" id="423498at2759"/>
<feature type="active site" description="Proton donor/acceptor" evidence="2">
    <location>
        <position position="220"/>
    </location>
</feature>
<protein>
    <recommendedName>
        <fullName evidence="4">SMP-30/Gluconolactonase/LRE-like region domain-containing protein</fullName>
    </recommendedName>
</protein>
<dbReference type="PRINTS" id="PR01790">
    <property type="entry name" value="SMP30FAMILY"/>
</dbReference>
<evidence type="ECO:0000313" key="5">
    <source>
        <dbReference type="EMBL" id="EFJ03781.1"/>
    </source>
</evidence>
<reference evidence="5 6" key="1">
    <citation type="journal article" date="2010" name="Nat. Biotechnol.">
        <title>Genome sequence of the model mushroom Schizophyllum commune.</title>
        <authorList>
            <person name="Ohm R.A."/>
            <person name="de Jong J.F."/>
            <person name="Lugones L.G."/>
            <person name="Aerts A."/>
            <person name="Kothe E."/>
            <person name="Stajich J.E."/>
            <person name="de Vries R.P."/>
            <person name="Record E."/>
            <person name="Levasseur A."/>
            <person name="Baker S.E."/>
            <person name="Bartholomew K.A."/>
            <person name="Coutinho P.M."/>
            <person name="Erdmann S."/>
            <person name="Fowler T.J."/>
            <person name="Gathman A.C."/>
            <person name="Lombard V."/>
            <person name="Henrissat B."/>
            <person name="Knabe N."/>
            <person name="Kuees U."/>
            <person name="Lilly W.W."/>
            <person name="Lindquist E."/>
            <person name="Lucas S."/>
            <person name="Magnuson J.K."/>
            <person name="Piumi F."/>
            <person name="Raudaskoski M."/>
            <person name="Salamov A."/>
            <person name="Schmutz J."/>
            <person name="Schwarze F.W.M.R."/>
            <person name="vanKuyk P.A."/>
            <person name="Horton J.S."/>
            <person name="Grigoriev I.V."/>
            <person name="Woesten H.A.B."/>
        </authorList>
    </citation>
    <scope>NUCLEOTIDE SEQUENCE [LARGE SCALE GENOMIC DNA]</scope>
    <source>
        <strain evidence="6">H4-8 / FGSC 9210</strain>
    </source>
</reference>
<accession>D8PQS2</accession>
<dbReference type="PANTHER" id="PTHR10907">
    <property type="entry name" value="REGUCALCIN"/>
    <property type="match status" value="1"/>
</dbReference>
<dbReference type="EMBL" id="GL377302">
    <property type="protein sequence ID" value="EFJ03781.1"/>
    <property type="molecule type" value="Genomic_DNA"/>
</dbReference>
<dbReference type="GO" id="GO:0019853">
    <property type="term" value="P:L-ascorbic acid biosynthetic process"/>
    <property type="evidence" value="ECO:0007669"/>
    <property type="project" value="TreeGrafter"/>
</dbReference>
<name>D8PQS2_SCHCM</name>